<organism evidence="1 2">
    <name type="scientific">Stenotrophomonas nematodicola</name>
    <dbReference type="NCBI Taxonomy" id="2656746"/>
    <lineage>
        <taxon>Bacteria</taxon>
        <taxon>Pseudomonadati</taxon>
        <taxon>Pseudomonadota</taxon>
        <taxon>Gammaproteobacteria</taxon>
        <taxon>Lysobacterales</taxon>
        <taxon>Lysobacteraceae</taxon>
        <taxon>Stenotrophomonas</taxon>
    </lineage>
</organism>
<proteinExistence type="predicted"/>
<reference evidence="1 2" key="1">
    <citation type="submission" date="2024-09" db="EMBL/GenBank/DDBJ databases">
        <authorList>
            <consortium name="All-Russian atlas of soil microorganisms"/>
            <consortium name="as a basis for the search for new antimicrobial producers and enzymes with unique properties"/>
            <person name="Sokolova E.A."/>
            <person name="Voronina E.N."/>
        </authorList>
    </citation>
    <scope>NUCLEOTIDE SEQUENCE [LARGE SCALE GENOMIC DNA]</scope>
    <source>
        <strain evidence="1 2">AF-22b-331.1</strain>
    </source>
</reference>
<accession>A0ABW7D0S8</accession>
<feature type="non-terminal residue" evidence="1">
    <location>
        <position position="75"/>
    </location>
</feature>
<dbReference type="RefSeq" id="WP_394164259.1">
    <property type="nucleotide sequence ID" value="NZ_JBHGCJ010000014.1"/>
</dbReference>
<evidence type="ECO:0000313" key="2">
    <source>
        <dbReference type="Proteomes" id="UP001605261"/>
    </source>
</evidence>
<keyword evidence="2" id="KW-1185">Reference proteome</keyword>
<gene>
    <name evidence="1" type="ORF">ACEU0G_000634</name>
</gene>
<protein>
    <submittedName>
        <fullName evidence="1">Uncharacterized protein</fullName>
    </submittedName>
</protein>
<evidence type="ECO:0000313" key="1">
    <source>
        <dbReference type="EMBL" id="MFG6110755.1"/>
    </source>
</evidence>
<sequence length="75" mass="7903">MTAEPKASGWFHAGNPEGALMDVAFGRVCRAARGCRAWLGTTGHARSEIAARDPVMRDAGLPARDPVMRDAGLPA</sequence>
<comment type="caution">
    <text evidence="1">The sequence shown here is derived from an EMBL/GenBank/DDBJ whole genome shotgun (WGS) entry which is preliminary data.</text>
</comment>
<dbReference type="EMBL" id="JBHGCJ010000014">
    <property type="protein sequence ID" value="MFG6110755.1"/>
    <property type="molecule type" value="Genomic_DNA"/>
</dbReference>
<name>A0ABW7D0S8_9GAMM</name>
<dbReference type="Proteomes" id="UP001605261">
    <property type="component" value="Unassembled WGS sequence"/>
</dbReference>